<comment type="caution">
    <text evidence="1">The sequence shown here is derived from an EMBL/GenBank/DDBJ whole genome shotgun (WGS) entry which is preliminary data.</text>
</comment>
<accession>A0ACC3MLI0</accession>
<dbReference type="Proteomes" id="UP001281147">
    <property type="component" value="Unassembled WGS sequence"/>
</dbReference>
<evidence type="ECO:0000313" key="1">
    <source>
        <dbReference type="EMBL" id="KAK3698578.1"/>
    </source>
</evidence>
<dbReference type="EMBL" id="JAUTXU010000209">
    <property type="protein sequence ID" value="KAK3698578.1"/>
    <property type="molecule type" value="Genomic_DNA"/>
</dbReference>
<organism evidence="1 2">
    <name type="scientific">Vermiconidia calcicola</name>
    <dbReference type="NCBI Taxonomy" id="1690605"/>
    <lineage>
        <taxon>Eukaryota</taxon>
        <taxon>Fungi</taxon>
        <taxon>Dikarya</taxon>
        <taxon>Ascomycota</taxon>
        <taxon>Pezizomycotina</taxon>
        <taxon>Dothideomycetes</taxon>
        <taxon>Dothideomycetidae</taxon>
        <taxon>Mycosphaerellales</taxon>
        <taxon>Extremaceae</taxon>
        <taxon>Vermiconidia</taxon>
    </lineage>
</organism>
<proteinExistence type="predicted"/>
<gene>
    <name evidence="1" type="ORF">LTR37_016905</name>
</gene>
<reference evidence="1" key="1">
    <citation type="submission" date="2023-07" db="EMBL/GenBank/DDBJ databases">
        <title>Black Yeasts Isolated from many extreme environments.</title>
        <authorList>
            <person name="Coleine C."/>
            <person name="Stajich J.E."/>
            <person name="Selbmann L."/>
        </authorList>
    </citation>
    <scope>NUCLEOTIDE SEQUENCE</scope>
    <source>
        <strain evidence="1">CCFEE 5714</strain>
    </source>
</reference>
<keyword evidence="2" id="KW-1185">Reference proteome</keyword>
<name>A0ACC3MLI0_9PEZI</name>
<sequence length="219" mass="25262">MLFDTEDEATNHAIVHLDTETGHGQYFCSDCDNRFPVEAALTADQLSAHGGHMEPEFPRPNCSETILDGETCEEHVKALHSELSPGAGFDCVSCGENYGTGDALADHKRTKHISEFNVEQQVALLRETMGAAQAAHEQRRREEQQWQREHEQRRRQEQQSQREHEEREEQTNRAHRLRERGALEMEMERNMAQSQLFKSQAEALRVRNREIGEKWARLA</sequence>
<protein>
    <submittedName>
        <fullName evidence="1">Uncharacterized protein</fullName>
    </submittedName>
</protein>
<evidence type="ECO:0000313" key="2">
    <source>
        <dbReference type="Proteomes" id="UP001281147"/>
    </source>
</evidence>